<sequence>MENLLLDLLTEDKIDVQQDRIIFVDGYGDIGQGPGSALLYTRFLSPRAAARFLQYEQKKGIQYCELKGYNLYAIAESIGYKKITEDLTVKKILNLAKKAVIDSVILTSVGGFSQCQEDTFWFLDKLYEYGVRVELIGCGSLDKAIFDAYIEESKKQQNIFQNMLTSFVSQAEMADHIC</sequence>
<dbReference type="Proteomes" id="UP001600943">
    <property type="component" value="Unassembled WGS sequence"/>
</dbReference>
<organism evidence="1 2">
    <name type="scientific">Blautia hominis</name>
    <dbReference type="NCBI Taxonomy" id="2025493"/>
    <lineage>
        <taxon>Bacteria</taxon>
        <taxon>Bacillati</taxon>
        <taxon>Bacillota</taxon>
        <taxon>Clostridia</taxon>
        <taxon>Lachnospirales</taxon>
        <taxon>Lachnospiraceae</taxon>
        <taxon>Blautia</taxon>
    </lineage>
</organism>
<evidence type="ECO:0000313" key="2">
    <source>
        <dbReference type="Proteomes" id="UP001600943"/>
    </source>
</evidence>
<accession>A0ABQ0BFN8</accession>
<keyword evidence="2" id="KW-1185">Reference proteome</keyword>
<gene>
    <name evidence="1" type="ORF">K040078D81_43930</name>
</gene>
<dbReference type="RefSeq" id="WP_390408580.1">
    <property type="nucleotide sequence ID" value="NZ_BAABYW010000001.1"/>
</dbReference>
<comment type="caution">
    <text evidence="1">The sequence shown here is derived from an EMBL/GenBank/DDBJ whole genome shotgun (WGS) entry which is preliminary data.</text>
</comment>
<evidence type="ECO:0000313" key="1">
    <source>
        <dbReference type="EMBL" id="GAA6410276.1"/>
    </source>
</evidence>
<protein>
    <submittedName>
        <fullName evidence="1">Uncharacterized protein</fullName>
    </submittedName>
</protein>
<dbReference type="EMBL" id="BAABYW010000001">
    <property type="protein sequence ID" value="GAA6410276.1"/>
    <property type="molecule type" value="Genomic_DNA"/>
</dbReference>
<proteinExistence type="predicted"/>
<reference evidence="1 2" key="1">
    <citation type="submission" date="2024-04" db="EMBL/GenBank/DDBJ databases">
        <title>Defined microbial consortia suppress multidrug-resistant proinflammatory Enterobacteriaceae via ecological control.</title>
        <authorList>
            <person name="Furuichi M."/>
            <person name="Kawaguchi T."/>
            <person name="Pust M."/>
            <person name="Yasuma K."/>
            <person name="Plichta D."/>
            <person name="Hasegawa N."/>
            <person name="Ohya T."/>
            <person name="Bhattarai S."/>
            <person name="Sasajima S."/>
            <person name="Aoto Y."/>
            <person name="Tuganbaev T."/>
            <person name="Yaginuma M."/>
            <person name="Ueda M."/>
            <person name="Okahashi N."/>
            <person name="Amafuji K."/>
            <person name="Kiridooshi Y."/>
            <person name="Sugita K."/>
            <person name="Strazar M."/>
            <person name="Skelly A."/>
            <person name="Suda W."/>
            <person name="Hattori M."/>
            <person name="Nakamoto N."/>
            <person name="Caballero S."/>
            <person name="Norman J."/>
            <person name="Olle B."/>
            <person name="Tanoue T."/>
            <person name="Arita M."/>
            <person name="Bucci V."/>
            <person name="Atarashi K."/>
            <person name="Xavier R."/>
            <person name="Honda K."/>
        </authorList>
    </citation>
    <scope>NUCLEOTIDE SEQUENCE [LARGE SCALE GENOMIC DNA]</scope>
    <source>
        <strain evidence="2">k04-0078-D8-1</strain>
    </source>
</reference>
<name>A0ABQ0BFN8_9FIRM</name>